<organism evidence="1 2">
    <name type="scientific">Datura stramonium</name>
    <name type="common">Jimsonweed</name>
    <name type="synonym">Common thornapple</name>
    <dbReference type="NCBI Taxonomy" id="4076"/>
    <lineage>
        <taxon>Eukaryota</taxon>
        <taxon>Viridiplantae</taxon>
        <taxon>Streptophyta</taxon>
        <taxon>Embryophyta</taxon>
        <taxon>Tracheophyta</taxon>
        <taxon>Spermatophyta</taxon>
        <taxon>Magnoliopsida</taxon>
        <taxon>eudicotyledons</taxon>
        <taxon>Gunneridae</taxon>
        <taxon>Pentapetalae</taxon>
        <taxon>asterids</taxon>
        <taxon>lamiids</taxon>
        <taxon>Solanales</taxon>
        <taxon>Solanaceae</taxon>
        <taxon>Solanoideae</taxon>
        <taxon>Datureae</taxon>
        <taxon>Datura</taxon>
    </lineage>
</organism>
<keyword evidence="2" id="KW-1185">Reference proteome</keyword>
<gene>
    <name evidence="1" type="ORF">HAX54_034741</name>
</gene>
<accession>A0ABS8VI95</accession>
<feature type="non-terminal residue" evidence="1">
    <location>
        <position position="1"/>
    </location>
</feature>
<protein>
    <submittedName>
        <fullName evidence="1">Uncharacterized protein</fullName>
    </submittedName>
</protein>
<dbReference type="Proteomes" id="UP000823775">
    <property type="component" value="Unassembled WGS sequence"/>
</dbReference>
<evidence type="ECO:0000313" key="1">
    <source>
        <dbReference type="EMBL" id="MCD9645675.1"/>
    </source>
</evidence>
<proteinExistence type="predicted"/>
<comment type="caution">
    <text evidence="1">The sequence shown here is derived from an EMBL/GenBank/DDBJ whole genome shotgun (WGS) entry which is preliminary data.</text>
</comment>
<sequence length="53" mass="5953">LAPMVHHNTLSANIEDFLACLMSRYLINIPKIIEDEIRDRAVGVSTTIPFLSL</sequence>
<reference evidence="1 2" key="1">
    <citation type="journal article" date="2021" name="BMC Genomics">
        <title>Datura genome reveals duplications of psychoactive alkaloid biosynthetic genes and high mutation rate following tissue culture.</title>
        <authorList>
            <person name="Rajewski A."/>
            <person name="Carter-House D."/>
            <person name="Stajich J."/>
            <person name="Litt A."/>
        </authorList>
    </citation>
    <scope>NUCLEOTIDE SEQUENCE [LARGE SCALE GENOMIC DNA]</scope>
    <source>
        <strain evidence="1">AR-01</strain>
    </source>
</reference>
<dbReference type="EMBL" id="JACEIK010004499">
    <property type="protein sequence ID" value="MCD9645675.1"/>
    <property type="molecule type" value="Genomic_DNA"/>
</dbReference>
<evidence type="ECO:0000313" key="2">
    <source>
        <dbReference type="Proteomes" id="UP000823775"/>
    </source>
</evidence>
<name>A0ABS8VI95_DATST</name>
<feature type="non-terminal residue" evidence="1">
    <location>
        <position position="53"/>
    </location>
</feature>